<feature type="region of interest" description="Disordered" evidence="1">
    <location>
        <begin position="254"/>
        <end position="339"/>
    </location>
</feature>
<feature type="compositionally biased region" description="Low complexity" evidence="1">
    <location>
        <begin position="366"/>
        <end position="378"/>
    </location>
</feature>
<feature type="region of interest" description="Disordered" evidence="1">
    <location>
        <begin position="356"/>
        <end position="394"/>
    </location>
</feature>
<feature type="compositionally biased region" description="Polar residues" evidence="1">
    <location>
        <begin position="411"/>
        <end position="436"/>
    </location>
</feature>
<dbReference type="Proteomes" id="UP000762676">
    <property type="component" value="Unassembled WGS sequence"/>
</dbReference>
<feature type="compositionally biased region" description="Polar residues" evidence="1">
    <location>
        <begin position="214"/>
        <end position="229"/>
    </location>
</feature>
<keyword evidence="3" id="KW-1185">Reference proteome</keyword>
<accession>A0AAV4EA36</accession>
<feature type="compositionally biased region" description="Polar residues" evidence="1">
    <location>
        <begin position="516"/>
        <end position="525"/>
    </location>
</feature>
<reference evidence="2 3" key="1">
    <citation type="journal article" date="2021" name="Elife">
        <title>Chloroplast acquisition without the gene transfer in kleptoplastic sea slugs, Plakobranchus ocellatus.</title>
        <authorList>
            <person name="Maeda T."/>
            <person name="Takahashi S."/>
            <person name="Yoshida T."/>
            <person name="Shimamura S."/>
            <person name="Takaki Y."/>
            <person name="Nagai Y."/>
            <person name="Toyoda A."/>
            <person name="Suzuki Y."/>
            <person name="Arimoto A."/>
            <person name="Ishii H."/>
            <person name="Satoh N."/>
            <person name="Nishiyama T."/>
            <person name="Hasebe M."/>
            <person name="Maruyama T."/>
            <person name="Minagawa J."/>
            <person name="Obokata J."/>
            <person name="Shigenobu S."/>
        </authorList>
    </citation>
    <scope>NUCLEOTIDE SEQUENCE [LARGE SCALE GENOMIC DNA]</scope>
</reference>
<feature type="compositionally biased region" description="Polar residues" evidence="1">
    <location>
        <begin position="254"/>
        <end position="277"/>
    </location>
</feature>
<proteinExistence type="predicted"/>
<evidence type="ECO:0000256" key="1">
    <source>
        <dbReference type="SAM" id="MobiDB-lite"/>
    </source>
</evidence>
<feature type="compositionally biased region" description="Polar residues" evidence="1">
    <location>
        <begin position="298"/>
        <end position="311"/>
    </location>
</feature>
<feature type="compositionally biased region" description="Basic and acidic residues" evidence="1">
    <location>
        <begin position="526"/>
        <end position="537"/>
    </location>
</feature>
<feature type="region of interest" description="Disordered" evidence="1">
    <location>
        <begin position="209"/>
        <end position="238"/>
    </location>
</feature>
<sequence length="629" mass="69985">METRKRNHRQFQENLVHFSKPMIDRARMVLRGRPDIDVEQFLKEFEDFLYPQEKSDSKGIHRKTKRKRNSDPENIVPSDEPSQGTLVQQNGEEEEDCDYLPSNSVRPYQTSHHELLGNLSSNPSTITNEHFNQVPQAVYDILAQELPSKVRSLTLTQSGNCDEGHTELYEDELQVEDLTINPSKSRRGSEREGSFHLPAIVATKSDVMNLRSRPGSSAGVSSTEQTLEPSQGELKGSPALPLEVAGSRLRSVDLNNNEFNSHGTRSPNSLMNPNVDHSSMEIHSKGGKRSLVIEKNKCTVSNESESAGDTTGKQRSDAAEVNNLEYHKQSSRKATLKSAGLRISTPSTILSQIILEEEESSERQNRSTASITSSSPSHSNHKQSPRTLDNIDGSYLQRLPPLKSHVKAANDSPNASSGFFSASGEQPGSSRNQSPWRSKPEFADLFTAKARQHFARNSNAASSESKNIKQREVKSSAANSLRKNGDYQASATHNDKDVYRNQYGYNESKDRHRNSSRLFSPQNPNKSKDIPPDHPDKSNFLPNLSNRRGKRQGSGASASNDSKSLGNSKENGSTGEEGYTLTCTIGLPKLWKQSMDKKKDSRTEPEVSAAAMARKHRRGRMNSHSMFQN</sequence>
<feature type="compositionally biased region" description="Basic and acidic residues" evidence="1">
    <location>
        <begin position="594"/>
        <end position="605"/>
    </location>
</feature>
<feature type="region of interest" description="Disordered" evidence="1">
    <location>
        <begin position="592"/>
        <end position="629"/>
    </location>
</feature>
<feature type="region of interest" description="Disordered" evidence="1">
    <location>
        <begin position="406"/>
        <end position="437"/>
    </location>
</feature>
<feature type="compositionally biased region" description="Polar residues" evidence="1">
    <location>
        <begin position="476"/>
        <end position="492"/>
    </location>
</feature>
<feature type="compositionally biased region" description="Polar residues" evidence="1">
    <location>
        <begin position="554"/>
        <end position="574"/>
    </location>
</feature>
<gene>
    <name evidence="2" type="ORF">ElyMa_000012400</name>
</gene>
<comment type="caution">
    <text evidence="2">The sequence shown here is derived from an EMBL/GenBank/DDBJ whole genome shotgun (WGS) entry which is preliminary data.</text>
</comment>
<feature type="region of interest" description="Disordered" evidence="1">
    <location>
        <begin position="454"/>
        <end position="579"/>
    </location>
</feature>
<dbReference type="AlphaFoldDB" id="A0AAV4EA36"/>
<feature type="compositionally biased region" description="Polar residues" evidence="1">
    <location>
        <begin position="80"/>
        <end position="90"/>
    </location>
</feature>
<evidence type="ECO:0000313" key="3">
    <source>
        <dbReference type="Proteomes" id="UP000762676"/>
    </source>
</evidence>
<name>A0AAV4EA36_9GAST</name>
<protein>
    <recommendedName>
        <fullName evidence="4">Inner centromere protein ARK-binding domain-containing protein</fullName>
    </recommendedName>
</protein>
<evidence type="ECO:0008006" key="4">
    <source>
        <dbReference type="Google" id="ProtNLM"/>
    </source>
</evidence>
<feature type="region of interest" description="Disordered" evidence="1">
    <location>
        <begin position="55"/>
        <end position="104"/>
    </location>
</feature>
<feature type="compositionally biased region" description="Polar residues" evidence="1">
    <location>
        <begin position="455"/>
        <end position="465"/>
    </location>
</feature>
<dbReference type="EMBL" id="BMAT01000025">
    <property type="protein sequence ID" value="GFR57833.1"/>
    <property type="molecule type" value="Genomic_DNA"/>
</dbReference>
<organism evidence="2 3">
    <name type="scientific">Elysia marginata</name>
    <dbReference type="NCBI Taxonomy" id="1093978"/>
    <lineage>
        <taxon>Eukaryota</taxon>
        <taxon>Metazoa</taxon>
        <taxon>Spiralia</taxon>
        <taxon>Lophotrochozoa</taxon>
        <taxon>Mollusca</taxon>
        <taxon>Gastropoda</taxon>
        <taxon>Heterobranchia</taxon>
        <taxon>Euthyneura</taxon>
        <taxon>Panpulmonata</taxon>
        <taxon>Sacoglossa</taxon>
        <taxon>Placobranchoidea</taxon>
        <taxon>Plakobranchidae</taxon>
        <taxon>Elysia</taxon>
    </lineage>
</organism>
<evidence type="ECO:0000313" key="2">
    <source>
        <dbReference type="EMBL" id="GFR57833.1"/>
    </source>
</evidence>